<dbReference type="EMBL" id="FNZR01000014">
    <property type="protein sequence ID" value="SEL93875.1"/>
    <property type="molecule type" value="Genomic_DNA"/>
</dbReference>
<dbReference type="Proteomes" id="UP000198916">
    <property type="component" value="Unassembled WGS sequence"/>
</dbReference>
<dbReference type="AlphaFoldDB" id="A0A1H7UB17"/>
<gene>
    <name evidence="1" type="ORF">SAMN05421740_11457</name>
</gene>
<dbReference type="STRING" id="332977.SAMN05421740_11457"/>
<proteinExistence type="predicted"/>
<evidence type="ECO:0000313" key="1">
    <source>
        <dbReference type="EMBL" id="SEL93875.1"/>
    </source>
</evidence>
<sequence>MAVRPFAGALASSLKWAKELKKSNPTLSKEIDEFTNSLPEAKDLRDMLEHEEDYLKGKGRKQAQFSKNMVVNNGKLTVTGVMPQVIMIVNEGVLIGGKVNVLNAIQQLKSLFYKLNLNK</sequence>
<name>A0A1H7UB17_9SPHI</name>
<evidence type="ECO:0000313" key="2">
    <source>
        <dbReference type="Proteomes" id="UP000198916"/>
    </source>
</evidence>
<accession>A0A1H7UB17</accession>
<reference evidence="2" key="1">
    <citation type="submission" date="2016-10" db="EMBL/GenBank/DDBJ databases">
        <authorList>
            <person name="Varghese N."/>
            <person name="Submissions S."/>
        </authorList>
    </citation>
    <scope>NUCLEOTIDE SEQUENCE [LARGE SCALE GENOMIC DNA]</scope>
    <source>
        <strain evidence="2">Jip14</strain>
    </source>
</reference>
<dbReference type="RefSeq" id="WP_090609228.1">
    <property type="nucleotide sequence ID" value="NZ_FNZR01000014.1"/>
</dbReference>
<keyword evidence="2" id="KW-1185">Reference proteome</keyword>
<organism evidence="1 2">
    <name type="scientific">Parapedobacter koreensis</name>
    <dbReference type="NCBI Taxonomy" id="332977"/>
    <lineage>
        <taxon>Bacteria</taxon>
        <taxon>Pseudomonadati</taxon>
        <taxon>Bacteroidota</taxon>
        <taxon>Sphingobacteriia</taxon>
        <taxon>Sphingobacteriales</taxon>
        <taxon>Sphingobacteriaceae</taxon>
        <taxon>Parapedobacter</taxon>
    </lineage>
</organism>
<protein>
    <submittedName>
        <fullName evidence="1">Uncharacterized protein</fullName>
    </submittedName>
</protein>
<dbReference type="OrthoDB" id="9255566at2"/>